<organism evidence="16 17">
    <name type="scientific">Inquilinus limosus MP06</name>
    <dbReference type="NCBI Taxonomy" id="1398085"/>
    <lineage>
        <taxon>Bacteria</taxon>
        <taxon>Pseudomonadati</taxon>
        <taxon>Pseudomonadota</taxon>
        <taxon>Alphaproteobacteria</taxon>
        <taxon>Rhodospirillales</taxon>
        <taxon>Rhodospirillaceae</taxon>
        <taxon>Inquilinus</taxon>
    </lineage>
</organism>
<keyword evidence="5 13" id="KW-0963">Cytoplasm</keyword>
<dbReference type="Proteomes" id="UP000029995">
    <property type="component" value="Unassembled WGS sequence"/>
</dbReference>
<evidence type="ECO:0000256" key="5">
    <source>
        <dbReference type="ARBA" id="ARBA00022490"/>
    </source>
</evidence>
<dbReference type="GO" id="GO:0009432">
    <property type="term" value="P:SOS response"/>
    <property type="evidence" value="ECO:0007669"/>
    <property type="project" value="UniProtKB-ARBA"/>
</dbReference>
<comment type="function">
    <text evidence="13">DNA polymerase involved in damage-induced mutagenesis and translesion synthesis (TLS). It is not the major replicative DNA polymerase.</text>
</comment>
<dbReference type="EC" id="2.7.7.7" evidence="3 13"/>
<evidence type="ECO:0000256" key="3">
    <source>
        <dbReference type="ARBA" id="ARBA00012417"/>
    </source>
</evidence>
<dbReference type="CDD" id="cd04485">
    <property type="entry name" value="DnaE_OBF"/>
    <property type="match status" value="1"/>
</dbReference>
<evidence type="ECO:0000256" key="12">
    <source>
        <dbReference type="ARBA" id="ARBA00049244"/>
    </source>
</evidence>
<keyword evidence="11 13" id="KW-0234">DNA repair</keyword>
<evidence type="ECO:0000256" key="10">
    <source>
        <dbReference type="ARBA" id="ARBA00022932"/>
    </source>
</evidence>
<dbReference type="InterPro" id="IPR016195">
    <property type="entry name" value="Pol/histidinol_Pase-like"/>
</dbReference>
<dbReference type="SMART" id="SM00481">
    <property type="entry name" value="POLIIIAc"/>
    <property type="match status" value="1"/>
</dbReference>
<keyword evidence="8 13" id="KW-0235">DNA replication</keyword>
<evidence type="ECO:0000256" key="4">
    <source>
        <dbReference type="ARBA" id="ARBA00017273"/>
    </source>
</evidence>
<evidence type="ECO:0000256" key="6">
    <source>
        <dbReference type="ARBA" id="ARBA00022679"/>
    </source>
</evidence>
<evidence type="ECO:0000256" key="7">
    <source>
        <dbReference type="ARBA" id="ARBA00022695"/>
    </source>
</evidence>
<evidence type="ECO:0000259" key="15">
    <source>
        <dbReference type="SMART" id="SM00481"/>
    </source>
</evidence>
<dbReference type="PANTHER" id="PTHR32294:SF4">
    <property type="entry name" value="ERROR-PRONE DNA POLYMERASE"/>
    <property type="match status" value="1"/>
</dbReference>
<dbReference type="Pfam" id="PF14579">
    <property type="entry name" value="HHH_6"/>
    <property type="match status" value="1"/>
</dbReference>
<dbReference type="GO" id="GO:0003887">
    <property type="term" value="F:DNA-directed DNA polymerase activity"/>
    <property type="evidence" value="ECO:0007669"/>
    <property type="project" value="UniProtKB-UniRule"/>
</dbReference>
<dbReference type="InterPro" id="IPR004013">
    <property type="entry name" value="PHP_dom"/>
</dbReference>
<feature type="domain" description="Polymerase/histidinol phosphatase N-terminal" evidence="15">
    <location>
        <begin position="5"/>
        <end position="79"/>
    </location>
</feature>
<evidence type="ECO:0000256" key="9">
    <source>
        <dbReference type="ARBA" id="ARBA00022763"/>
    </source>
</evidence>
<keyword evidence="7 13" id="KW-0548">Nucleotidyltransferase</keyword>
<dbReference type="OrthoDB" id="9803237at2"/>
<dbReference type="Pfam" id="PF02811">
    <property type="entry name" value="PHP"/>
    <property type="match status" value="1"/>
</dbReference>
<dbReference type="InterPro" id="IPR023073">
    <property type="entry name" value="DnaE2"/>
</dbReference>
<dbReference type="Gene3D" id="3.20.20.140">
    <property type="entry name" value="Metal-dependent hydrolases"/>
    <property type="match status" value="1"/>
</dbReference>
<accession>A0A0A0D508</accession>
<dbReference type="NCBIfam" id="TIGR00594">
    <property type="entry name" value="polc"/>
    <property type="match status" value="1"/>
</dbReference>
<evidence type="ECO:0000313" key="17">
    <source>
        <dbReference type="Proteomes" id="UP000029995"/>
    </source>
</evidence>
<keyword evidence="9 13" id="KW-0227">DNA damage</keyword>
<dbReference type="GO" id="GO:0008408">
    <property type="term" value="F:3'-5' exonuclease activity"/>
    <property type="evidence" value="ECO:0007669"/>
    <property type="project" value="InterPro"/>
</dbReference>
<proteinExistence type="inferred from homology"/>
<dbReference type="InterPro" id="IPR029460">
    <property type="entry name" value="DNAPol_HHH"/>
</dbReference>
<dbReference type="FunFam" id="1.10.150.870:FF:000002">
    <property type="entry name" value="Error-prone DNA polymerase"/>
    <property type="match status" value="1"/>
</dbReference>
<dbReference type="Pfam" id="PF01336">
    <property type="entry name" value="tRNA_anti-codon"/>
    <property type="match status" value="1"/>
</dbReference>
<dbReference type="AlphaFoldDB" id="A0A0A0D508"/>
<evidence type="ECO:0000256" key="14">
    <source>
        <dbReference type="SAM" id="MobiDB-lite"/>
    </source>
</evidence>
<dbReference type="Pfam" id="PF07733">
    <property type="entry name" value="DNA_pol3_alpha"/>
    <property type="match status" value="1"/>
</dbReference>
<dbReference type="RefSeq" id="WP_034839973.1">
    <property type="nucleotide sequence ID" value="NZ_JANX01000213.1"/>
</dbReference>
<comment type="similarity">
    <text evidence="2 13">Belongs to the DNA polymerase type-C family. DnaE2 subfamily.</text>
</comment>
<dbReference type="InterPro" id="IPR011708">
    <property type="entry name" value="DNA_pol3_alpha_NTPase_dom"/>
</dbReference>
<keyword evidence="10 13" id="KW-0239">DNA-directed DNA polymerase</keyword>
<dbReference type="CDD" id="cd07434">
    <property type="entry name" value="PHP_PolIIIA_DnaE2"/>
    <property type="match status" value="1"/>
</dbReference>
<dbReference type="GO" id="GO:0006260">
    <property type="term" value="P:DNA replication"/>
    <property type="evidence" value="ECO:0007669"/>
    <property type="project" value="UniProtKB-KW"/>
</dbReference>
<evidence type="ECO:0000313" key="16">
    <source>
        <dbReference type="EMBL" id="KGM33194.1"/>
    </source>
</evidence>
<dbReference type="InterPro" id="IPR004365">
    <property type="entry name" value="NA-bd_OB_tRNA"/>
</dbReference>
<dbReference type="InterPro" id="IPR040982">
    <property type="entry name" value="DNA_pol3_finger"/>
</dbReference>
<comment type="caution">
    <text evidence="16">The sequence shown here is derived from an EMBL/GenBank/DDBJ whole genome shotgun (WGS) entry which is preliminary data.</text>
</comment>
<dbReference type="GO" id="GO:0003676">
    <property type="term" value="F:nucleic acid binding"/>
    <property type="evidence" value="ECO:0007669"/>
    <property type="project" value="InterPro"/>
</dbReference>
<dbReference type="GO" id="GO:0006281">
    <property type="term" value="P:DNA repair"/>
    <property type="evidence" value="ECO:0007669"/>
    <property type="project" value="UniProtKB-UniRule"/>
</dbReference>
<dbReference type="InterPro" id="IPR004805">
    <property type="entry name" value="DnaE2/DnaE/PolC"/>
</dbReference>
<dbReference type="InterPro" id="IPR003141">
    <property type="entry name" value="Pol/His_phosphatase_N"/>
</dbReference>
<gene>
    <name evidence="13" type="primary">dnaE2</name>
    <name evidence="16" type="ORF">P409_17155</name>
</gene>
<dbReference type="Gene3D" id="1.10.150.870">
    <property type="match status" value="1"/>
</dbReference>
<evidence type="ECO:0000256" key="13">
    <source>
        <dbReference type="HAMAP-Rule" id="MF_01902"/>
    </source>
</evidence>
<sequence length="1083" mass="120929">MTAYAELQVTTNFSFLRGGSHPEELVETAILLGLSAIAVTDRNSLAGIVRGHVIANRDEDRQKASRIPYIVGCRLDLIDAPGLLCYPTDRAAYGRLCRLLTIGNRRAKKGQCDLAFADLPPWLEGQILVALPPDRIDDAFADHLARLRAEAPKRLFLAASHRYRGDDARRLADLAELARRVRVPLVATNDVLYHVPERRRLQDVVTCIREHCTIDDAGWRLEANAERHLKGPEEMARLFRDHPEALERTVEIAERCRFSLDELGYEYPEEITPDGIPAQERLEQLTREGAARRYPDGVPEKVQAQIDRELDLIGRRDYAPFFLTVADIVAFASRKDIGILNQGRGSAANSIVCYCLGITAIDPIQMDLLFERFVSEERHEPPDIDVDFEHERREEVIQHIYEKFGRHRTALAATVICYRTRAAVRDVGKAMGLSEDMISALSGSVWGWSMNGLDEGQVREAGLDPADPRLRLALELAVELMGFPRHLSQHTGGFVFARRRLDEMVPIENAAMDDRTVICWDKDDLDAVNMLKVDVLALGMLTALKRCFDLMNKHYPEQYPEPLALGMTPREDPAVYEMLGRADSIGVFQVESRAQQSMLPRLKPKKFYDLVIEVAIVRPGPIQGDMVHPYLRRRDGIEPVTYPKPEIRGVLEKTLGVPLFQEQGMKLASVAAGFSPSESDRLRRAMATFRNEGTIHQYETRFIEGMVANGYERDFAERCFNQIKGFGSYGFPEAHAASFALLVYESAWVKHHHPEVFCCALINSQPMGFYAPAQLVRDAREHGVEIRPVDVNRSDWDCTLEPIAGLGAGRDHAVRLGLRLVKGLNEEEGKKIVERRGAGYASPAELTRRAGVTSRALNRLAEAAAFGSMGLDRQQGLWAVAGVEGEALPLFAARPAQLALFEEAAAELPPLPPGLEVLEDYATTGLSLTRHPLALLRPALARLGIAPARSLRDEGTRDGARIRVAGIVLFRQRPQTSNGTIFVTVEDESGAANIVVWSHVSERYRRAVYAGRLLACEGRVQKVGEGEHQVIHVVAERFVDWTDQLPVLARGTDQVVLDPEAQRRPRAAAGRGHRVTLKSRDFK</sequence>
<dbReference type="PANTHER" id="PTHR32294">
    <property type="entry name" value="DNA POLYMERASE III SUBUNIT ALPHA"/>
    <property type="match status" value="1"/>
</dbReference>
<dbReference type="Pfam" id="PF17657">
    <property type="entry name" value="DNA_pol3_finger"/>
    <property type="match status" value="1"/>
</dbReference>
<dbReference type="EMBL" id="JANX01000213">
    <property type="protein sequence ID" value="KGM33194.1"/>
    <property type="molecule type" value="Genomic_DNA"/>
</dbReference>
<evidence type="ECO:0000256" key="1">
    <source>
        <dbReference type="ARBA" id="ARBA00004496"/>
    </source>
</evidence>
<dbReference type="SUPFAM" id="SSF89550">
    <property type="entry name" value="PHP domain-like"/>
    <property type="match status" value="1"/>
</dbReference>
<name>A0A0A0D508_9PROT</name>
<comment type="catalytic activity">
    <reaction evidence="12 13">
        <text>DNA(n) + a 2'-deoxyribonucleoside 5'-triphosphate = DNA(n+1) + diphosphate</text>
        <dbReference type="Rhea" id="RHEA:22508"/>
        <dbReference type="Rhea" id="RHEA-COMP:17339"/>
        <dbReference type="Rhea" id="RHEA-COMP:17340"/>
        <dbReference type="ChEBI" id="CHEBI:33019"/>
        <dbReference type="ChEBI" id="CHEBI:61560"/>
        <dbReference type="ChEBI" id="CHEBI:173112"/>
        <dbReference type="EC" id="2.7.7.7"/>
    </reaction>
</comment>
<evidence type="ECO:0000256" key="2">
    <source>
        <dbReference type="ARBA" id="ARBA00007391"/>
    </source>
</evidence>
<keyword evidence="6 13" id="KW-0808">Transferase</keyword>
<dbReference type="NCBIfam" id="NF004225">
    <property type="entry name" value="PRK05672.1"/>
    <property type="match status" value="1"/>
</dbReference>
<feature type="region of interest" description="Disordered" evidence="14">
    <location>
        <begin position="1060"/>
        <end position="1083"/>
    </location>
</feature>
<evidence type="ECO:0000256" key="8">
    <source>
        <dbReference type="ARBA" id="ARBA00022705"/>
    </source>
</evidence>
<dbReference type="HAMAP" id="MF_01902">
    <property type="entry name" value="DNApol_error_prone"/>
    <property type="match status" value="1"/>
</dbReference>
<evidence type="ECO:0000256" key="11">
    <source>
        <dbReference type="ARBA" id="ARBA00023204"/>
    </source>
</evidence>
<dbReference type="GO" id="GO:0005737">
    <property type="term" value="C:cytoplasm"/>
    <property type="evidence" value="ECO:0007669"/>
    <property type="project" value="UniProtKB-SubCell"/>
</dbReference>
<protein>
    <recommendedName>
        <fullName evidence="4 13">Error-prone DNA polymerase</fullName>
        <ecNumber evidence="3 13">2.7.7.7</ecNumber>
    </recommendedName>
</protein>
<comment type="subcellular location">
    <subcellularLocation>
        <location evidence="1 13">Cytoplasm</location>
    </subcellularLocation>
</comment>
<reference evidence="16 17" key="1">
    <citation type="submission" date="2014-01" db="EMBL/GenBank/DDBJ databases">
        <title>Genome sequence determination for a cystic fibrosis isolate, Inquilinus limosus.</title>
        <authorList>
            <person name="Pino M."/>
            <person name="Di Conza J."/>
            <person name="Gutkind G."/>
        </authorList>
    </citation>
    <scope>NUCLEOTIDE SEQUENCE [LARGE SCALE GENOMIC DNA]</scope>
    <source>
        <strain evidence="16 17">MP06</strain>
    </source>
</reference>